<evidence type="ECO:0000313" key="1">
    <source>
        <dbReference type="EMBL" id="PSH62230.1"/>
    </source>
</evidence>
<keyword evidence="2" id="KW-1185">Reference proteome</keyword>
<dbReference type="RefSeq" id="WP_106665898.1">
    <property type="nucleotide sequence ID" value="NZ_PGGM01000010.1"/>
</dbReference>
<dbReference type="AlphaFoldDB" id="A0A2P7B727"/>
<comment type="caution">
    <text evidence="1">The sequence shown here is derived from an EMBL/GenBank/DDBJ whole genome shotgun (WGS) entry which is preliminary data.</text>
</comment>
<reference evidence="2" key="1">
    <citation type="submission" date="2017-11" db="EMBL/GenBank/DDBJ databases">
        <authorList>
            <person name="Kuznetsova I."/>
            <person name="Sazanova A."/>
            <person name="Chirak E."/>
            <person name="Safronova V."/>
            <person name="Willems A."/>
        </authorList>
    </citation>
    <scope>NUCLEOTIDE SEQUENCE [LARGE SCALE GENOMIC DNA]</scope>
    <source>
        <strain evidence="2">CCBAU 03422</strain>
    </source>
</reference>
<protein>
    <submittedName>
        <fullName evidence="1">Uncharacterized protein</fullName>
    </submittedName>
</protein>
<dbReference type="OrthoDB" id="7595472at2"/>
<accession>A0A2P7B727</accession>
<proteinExistence type="predicted"/>
<gene>
    <name evidence="1" type="ORF">CU103_20645</name>
</gene>
<name>A0A2P7B727_9HYPH</name>
<dbReference type="Proteomes" id="UP000241764">
    <property type="component" value="Unassembled WGS sequence"/>
</dbReference>
<evidence type="ECO:0000313" key="2">
    <source>
        <dbReference type="Proteomes" id="UP000241764"/>
    </source>
</evidence>
<organism evidence="1 2">
    <name type="scientific">Phyllobacterium sophorae</name>
    <dbReference type="NCBI Taxonomy" id="1520277"/>
    <lineage>
        <taxon>Bacteria</taxon>
        <taxon>Pseudomonadati</taxon>
        <taxon>Pseudomonadota</taxon>
        <taxon>Alphaproteobacteria</taxon>
        <taxon>Hyphomicrobiales</taxon>
        <taxon>Phyllobacteriaceae</taxon>
        <taxon>Phyllobacterium</taxon>
    </lineage>
</organism>
<dbReference type="EMBL" id="PGGM01000010">
    <property type="protein sequence ID" value="PSH62230.1"/>
    <property type="molecule type" value="Genomic_DNA"/>
</dbReference>
<sequence>MNTAEQVVDILKREGHYRELPKPFKIGTLSFEFTSALIATEKANDLVIVIDLKSDVPDEGAVRKVHALTRALDVVQSRRSVTAVLTQGQASSETVHAMSRVCRVLPIGTPVGQNASDLVRDWVSVLLPLKTPESVESMVHWEEDVRKLLSENTPADLTQNIFASALTDKNAVEAVLRDQLTASISSAIAEEGNDP</sequence>